<keyword evidence="11" id="KW-0472">Membrane</keyword>
<evidence type="ECO:0000313" key="16">
    <source>
        <dbReference type="Proteomes" id="UP000593567"/>
    </source>
</evidence>
<evidence type="ECO:0000256" key="4">
    <source>
        <dbReference type="ARBA" id="ARBA00017767"/>
    </source>
</evidence>
<evidence type="ECO:0000256" key="11">
    <source>
        <dbReference type="ARBA" id="ARBA00023136"/>
    </source>
</evidence>
<evidence type="ECO:0000256" key="3">
    <source>
        <dbReference type="ARBA" id="ARBA00005945"/>
    </source>
</evidence>
<protein>
    <recommendedName>
        <fullName evidence="4 13">Vacuolar protein sorting-associated protein 29</fullName>
    </recommendedName>
    <alternativeName>
        <fullName evidence="12 13">Vesicle protein sorting 29</fullName>
    </alternativeName>
</protein>
<organism evidence="15 16">
    <name type="scientific">Bugula neritina</name>
    <name type="common">Brown bryozoan</name>
    <name type="synonym">Sertularia neritina</name>
    <dbReference type="NCBI Taxonomy" id="10212"/>
    <lineage>
        <taxon>Eukaryota</taxon>
        <taxon>Metazoa</taxon>
        <taxon>Spiralia</taxon>
        <taxon>Lophotrochozoa</taxon>
        <taxon>Bryozoa</taxon>
        <taxon>Gymnolaemata</taxon>
        <taxon>Cheilostomatida</taxon>
        <taxon>Flustrina</taxon>
        <taxon>Buguloidea</taxon>
        <taxon>Bugulidae</taxon>
        <taxon>Bugula</taxon>
    </lineage>
</organism>
<evidence type="ECO:0000256" key="5">
    <source>
        <dbReference type="ARBA" id="ARBA00022448"/>
    </source>
</evidence>
<dbReference type="GO" id="GO:0042147">
    <property type="term" value="P:retrograde transport, endosome to Golgi"/>
    <property type="evidence" value="ECO:0007669"/>
    <property type="project" value="InterPro"/>
</dbReference>
<evidence type="ECO:0000256" key="7">
    <source>
        <dbReference type="ARBA" id="ARBA00022723"/>
    </source>
</evidence>
<name>A0A7J7KJ41_BUGNE</name>
<reference evidence="15" key="1">
    <citation type="submission" date="2020-06" db="EMBL/GenBank/DDBJ databases">
        <title>Draft genome of Bugula neritina, a colonial animal packing powerful symbionts and potential medicines.</title>
        <authorList>
            <person name="Rayko M."/>
        </authorList>
    </citation>
    <scope>NUCLEOTIDE SEQUENCE [LARGE SCALE GENOMIC DNA]</scope>
    <source>
        <strain evidence="15">Kwan_BN1</strain>
    </source>
</reference>
<comment type="function">
    <text evidence="13">Component of the commander complex that is essential for endosomal recycling of transmembrane cargos; the commander complex is composed of the Csubcomplex and the retriever subcomplex. Component of the retriever complex, which is a heterotrimeric complex related to retromer cargo-selective complex (CSC) and essential for retromer-independent retrieval and recycling of numerous cargos. Component of the retromer cargo-selective complex (CSC). The CSC is believed to be the core functional component of retromer or respective retromer complex variants acting to prevent missorting of selected transmembrane cargo proteins into the lysosomal degradation pathway. In the endosomes, retriever complex drives the retrieval and recycling of NxxY-motif-containing cargo proteins by coupling to snx17, a cargo essential for the homeostatic maintenance of numerous cell surface proteins associated with processes that include cell migration, cell adhesion, nutrient supply and cell signaling. The recruitment of the retriever complex to the endosomal membrane involves Cand WASH complexes.</text>
</comment>
<dbReference type="Gene3D" id="3.60.21.10">
    <property type="match status" value="1"/>
</dbReference>
<dbReference type="GO" id="GO:0030904">
    <property type="term" value="C:retromer complex"/>
    <property type="evidence" value="ECO:0007669"/>
    <property type="project" value="InterPro"/>
</dbReference>
<evidence type="ECO:0000256" key="13">
    <source>
        <dbReference type="RuleBase" id="RU362040"/>
    </source>
</evidence>
<comment type="similarity">
    <text evidence="3 13">Belongs to the VPS29 family.</text>
</comment>
<proteinExistence type="inferred from homology"/>
<evidence type="ECO:0000256" key="9">
    <source>
        <dbReference type="ARBA" id="ARBA00022833"/>
    </source>
</evidence>
<keyword evidence="5 13" id="KW-0813">Transport</keyword>
<dbReference type="Proteomes" id="UP000593567">
    <property type="component" value="Unassembled WGS sequence"/>
</dbReference>
<accession>A0A7J7KJ41</accession>
<evidence type="ECO:0000259" key="14">
    <source>
        <dbReference type="Pfam" id="PF12850"/>
    </source>
</evidence>
<dbReference type="GO" id="GO:0015031">
    <property type="term" value="P:protein transport"/>
    <property type="evidence" value="ECO:0007669"/>
    <property type="project" value="UniProtKB-KW"/>
</dbReference>
<evidence type="ECO:0000256" key="10">
    <source>
        <dbReference type="ARBA" id="ARBA00022927"/>
    </source>
</evidence>
<dbReference type="OrthoDB" id="10258130at2759"/>
<gene>
    <name evidence="15" type="ORF">EB796_003743</name>
</gene>
<dbReference type="PANTHER" id="PTHR11124">
    <property type="entry name" value="VACUOLAR SORTING PROTEIN VPS29"/>
    <property type="match status" value="1"/>
</dbReference>
<evidence type="ECO:0000256" key="6">
    <source>
        <dbReference type="ARBA" id="ARBA00022490"/>
    </source>
</evidence>
<evidence type="ECO:0000256" key="12">
    <source>
        <dbReference type="ARBA" id="ARBA00031913"/>
    </source>
</evidence>
<dbReference type="NCBIfam" id="TIGR00040">
    <property type="entry name" value="yfcE"/>
    <property type="match status" value="1"/>
</dbReference>
<dbReference type="InterPro" id="IPR028661">
    <property type="entry name" value="Vps29"/>
</dbReference>
<comment type="caution">
    <text evidence="15">The sequence shown here is derived from an EMBL/GenBank/DDBJ whole genome shotgun (WGS) entry which is preliminary data.</text>
</comment>
<keyword evidence="16" id="KW-1185">Reference proteome</keyword>
<dbReference type="CDD" id="cd07394">
    <property type="entry name" value="MPP_Vps29"/>
    <property type="match status" value="1"/>
</dbReference>
<dbReference type="Pfam" id="PF12850">
    <property type="entry name" value="Metallophos_2"/>
    <property type="match status" value="1"/>
</dbReference>
<sequence length="182" mass="20680">MLVLVLGDLHVPHRTNSIPPKFKKLLVPGKIQHILCTGNLCAKETYDYLRSIANDVHIVRGDFDENTNWPEQKVVTVGQFRIGLCHGHQIVPWGDTESLAMLQRQLDVDILISGHTHKFDAFEHEQKFYINPGSATGAYHPLDTDITPSFVLLDIQQSSVVAYVYKLQKDEVQVERIEYSKS</sequence>
<dbReference type="FunFam" id="3.60.21.10:FF:000009">
    <property type="entry name" value="Vacuolar protein sorting-associated protein 29"/>
    <property type="match status" value="1"/>
</dbReference>
<dbReference type="InterPro" id="IPR024654">
    <property type="entry name" value="Calcineurin-like_PHP_lpxH"/>
</dbReference>
<dbReference type="EMBL" id="VXIV02000494">
    <property type="protein sequence ID" value="KAF6037941.1"/>
    <property type="molecule type" value="Genomic_DNA"/>
</dbReference>
<dbReference type="InterPro" id="IPR029052">
    <property type="entry name" value="Metallo-depent_PP-like"/>
</dbReference>
<evidence type="ECO:0000256" key="8">
    <source>
        <dbReference type="ARBA" id="ARBA00022753"/>
    </source>
</evidence>
<keyword evidence="7" id="KW-0479">Metal-binding</keyword>
<dbReference type="GO" id="GO:0005829">
    <property type="term" value="C:cytosol"/>
    <property type="evidence" value="ECO:0007669"/>
    <property type="project" value="GOC"/>
</dbReference>
<dbReference type="AlphaFoldDB" id="A0A7J7KJ41"/>
<keyword evidence="9" id="KW-0862">Zinc</keyword>
<keyword evidence="8" id="KW-0967">Endosome</keyword>
<dbReference type="InterPro" id="IPR000979">
    <property type="entry name" value="Phosphodiesterase_MJ0936/Vps29"/>
</dbReference>
<evidence type="ECO:0000256" key="1">
    <source>
        <dbReference type="ARBA" id="ARBA00004481"/>
    </source>
</evidence>
<comment type="subcellular location">
    <subcellularLocation>
        <location evidence="2">Cytoplasm</location>
    </subcellularLocation>
    <subcellularLocation>
        <location evidence="1">Endosome membrane</location>
        <topology evidence="1">Peripheral membrane protein</topology>
    </subcellularLocation>
</comment>
<dbReference type="GO" id="GO:0010008">
    <property type="term" value="C:endosome membrane"/>
    <property type="evidence" value="ECO:0007669"/>
    <property type="project" value="UniProtKB-SubCell"/>
</dbReference>
<keyword evidence="6" id="KW-0963">Cytoplasm</keyword>
<feature type="domain" description="Calcineurin-like phosphoesterase" evidence="14">
    <location>
        <begin position="1"/>
        <end position="157"/>
    </location>
</feature>
<evidence type="ECO:0000256" key="2">
    <source>
        <dbReference type="ARBA" id="ARBA00004496"/>
    </source>
</evidence>
<dbReference type="GO" id="GO:0046872">
    <property type="term" value="F:metal ion binding"/>
    <property type="evidence" value="ECO:0007669"/>
    <property type="project" value="UniProtKB-KW"/>
</dbReference>
<dbReference type="SUPFAM" id="SSF56300">
    <property type="entry name" value="Metallo-dependent phosphatases"/>
    <property type="match status" value="1"/>
</dbReference>
<evidence type="ECO:0000313" key="15">
    <source>
        <dbReference type="EMBL" id="KAF6037941.1"/>
    </source>
</evidence>
<keyword evidence="10 13" id="KW-0653">Protein transport</keyword>